<reference evidence="1" key="2">
    <citation type="journal article" date="2015" name="Data Brief">
        <title>Shoot transcriptome of the giant reed, Arundo donax.</title>
        <authorList>
            <person name="Barrero R.A."/>
            <person name="Guerrero F.D."/>
            <person name="Moolhuijzen P."/>
            <person name="Goolsby J.A."/>
            <person name="Tidwell J."/>
            <person name="Bellgard S.E."/>
            <person name="Bellgard M.I."/>
        </authorList>
    </citation>
    <scope>NUCLEOTIDE SEQUENCE</scope>
    <source>
        <tissue evidence="1">Shoot tissue taken approximately 20 cm above the soil surface</tissue>
    </source>
</reference>
<evidence type="ECO:0000313" key="1">
    <source>
        <dbReference type="EMBL" id="JAD73446.1"/>
    </source>
</evidence>
<proteinExistence type="predicted"/>
<reference evidence="1" key="1">
    <citation type="submission" date="2014-09" db="EMBL/GenBank/DDBJ databases">
        <authorList>
            <person name="Magalhaes I.L.F."/>
            <person name="Oliveira U."/>
            <person name="Santos F.R."/>
            <person name="Vidigal T.H.D.A."/>
            <person name="Brescovit A.D."/>
            <person name="Santos A.J."/>
        </authorList>
    </citation>
    <scope>NUCLEOTIDE SEQUENCE</scope>
    <source>
        <tissue evidence="1">Shoot tissue taken approximately 20 cm above the soil surface</tissue>
    </source>
</reference>
<sequence length="42" mass="5215">MLFNRTLQHIAQKYIIHSTIEHSIQYSRTRYQNLLYFRTNSK</sequence>
<organism evidence="1">
    <name type="scientific">Arundo donax</name>
    <name type="common">Giant reed</name>
    <name type="synonym">Donax arundinaceus</name>
    <dbReference type="NCBI Taxonomy" id="35708"/>
    <lineage>
        <taxon>Eukaryota</taxon>
        <taxon>Viridiplantae</taxon>
        <taxon>Streptophyta</taxon>
        <taxon>Embryophyta</taxon>
        <taxon>Tracheophyta</taxon>
        <taxon>Spermatophyta</taxon>
        <taxon>Magnoliopsida</taxon>
        <taxon>Liliopsida</taxon>
        <taxon>Poales</taxon>
        <taxon>Poaceae</taxon>
        <taxon>PACMAD clade</taxon>
        <taxon>Arundinoideae</taxon>
        <taxon>Arundineae</taxon>
        <taxon>Arundo</taxon>
    </lineage>
</organism>
<name>A0A0A9CCY6_ARUDO</name>
<dbReference type="AlphaFoldDB" id="A0A0A9CCY6"/>
<dbReference type="EMBL" id="GBRH01224449">
    <property type="protein sequence ID" value="JAD73446.1"/>
    <property type="molecule type" value="Transcribed_RNA"/>
</dbReference>
<accession>A0A0A9CCY6</accession>
<protein>
    <submittedName>
        <fullName evidence="1">Uncharacterized protein</fullName>
    </submittedName>
</protein>